<dbReference type="AlphaFoldDB" id="A0A841KEH7"/>
<dbReference type="NCBIfam" id="TIGR00750">
    <property type="entry name" value="lao"/>
    <property type="match status" value="1"/>
</dbReference>
<name>A0A841KEH7_9HYPH</name>
<dbReference type="EC" id="2.7.-.-" evidence="2"/>
<reference evidence="2 3" key="1">
    <citation type="submission" date="2020-08" db="EMBL/GenBank/DDBJ databases">
        <title>Genomic Encyclopedia of Type Strains, Phase IV (KMG-IV): sequencing the most valuable type-strain genomes for metagenomic binning, comparative biology and taxonomic classification.</title>
        <authorList>
            <person name="Goeker M."/>
        </authorList>
    </citation>
    <scope>NUCLEOTIDE SEQUENCE [LARGE SCALE GENOMIC DNA]</scope>
    <source>
        <strain evidence="2 3">DSM 101465</strain>
    </source>
</reference>
<dbReference type="Proteomes" id="UP000588017">
    <property type="component" value="Unassembled WGS sequence"/>
</dbReference>
<dbReference type="GO" id="GO:0005737">
    <property type="term" value="C:cytoplasm"/>
    <property type="evidence" value="ECO:0007669"/>
    <property type="project" value="TreeGrafter"/>
</dbReference>
<evidence type="ECO:0000256" key="1">
    <source>
        <dbReference type="ARBA" id="ARBA00009625"/>
    </source>
</evidence>
<dbReference type="CDD" id="cd03114">
    <property type="entry name" value="MMAA-like"/>
    <property type="match status" value="1"/>
</dbReference>
<dbReference type="NCBIfam" id="NF006958">
    <property type="entry name" value="PRK09435.1"/>
    <property type="match status" value="1"/>
</dbReference>
<keyword evidence="3" id="KW-1185">Reference proteome</keyword>
<dbReference type="Gene3D" id="1.10.287.130">
    <property type="match status" value="1"/>
</dbReference>
<dbReference type="Gene3D" id="3.40.50.300">
    <property type="entry name" value="P-loop containing nucleotide triphosphate hydrolases"/>
    <property type="match status" value="1"/>
</dbReference>
<dbReference type="InterPro" id="IPR027417">
    <property type="entry name" value="P-loop_NTPase"/>
</dbReference>
<keyword evidence="2" id="KW-0808">Transferase</keyword>
<dbReference type="GO" id="GO:0005525">
    <property type="term" value="F:GTP binding"/>
    <property type="evidence" value="ECO:0007669"/>
    <property type="project" value="InterPro"/>
</dbReference>
<organism evidence="2 3">
    <name type="scientific">Chelatococcus composti</name>
    <dbReference type="NCBI Taxonomy" id="1743235"/>
    <lineage>
        <taxon>Bacteria</taxon>
        <taxon>Pseudomonadati</taxon>
        <taxon>Pseudomonadota</taxon>
        <taxon>Alphaproteobacteria</taxon>
        <taxon>Hyphomicrobiales</taxon>
        <taxon>Chelatococcaceae</taxon>
        <taxon>Chelatococcus</taxon>
    </lineage>
</organism>
<dbReference type="Gene3D" id="1.20.5.170">
    <property type="match status" value="1"/>
</dbReference>
<dbReference type="GO" id="GO:0003924">
    <property type="term" value="F:GTPase activity"/>
    <property type="evidence" value="ECO:0007669"/>
    <property type="project" value="InterPro"/>
</dbReference>
<accession>A0A841KEH7</accession>
<dbReference type="EMBL" id="JACHEH010000007">
    <property type="protein sequence ID" value="MBB6169364.1"/>
    <property type="molecule type" value="Genomic_DNA"/>
</dbReference>
<comment type="caution">
    <text evidence="2">The sequence shown here is derived from an EMBL/GenBank/DDBJ whole genome shotgun (WGS) entry which is preliminary data.</text>
</comment>
<dbReference type="PANTHER" id="PTHR23408">
    <property type="entry name" value="METHYLMALONYL-COA MUTASE"/>
    <property type="match status" value="1"/>
</dbReference>
<dbReference type="SUPFAM" id="SSF52540">
    <property type="entry name" value="P-loop containing nucleoside triphosphate hydrolases"/>
    <property type="match status" value="1"/>
</dbReference>
<proteinExistence type="inferred from homology"/>
<dbReference type="GO" id="GO:0016301">
    <property type="term" value="F:kinase activity"/>
    <property type="evidence" value="ECO:0007669"/>
    <property type="project" value="UniProtKB-KW"/>
</dbReference>
<dbReference type="InterPro" id="IPR005129">
    <property type="entry name" value="GTPase_ArgK"/>
</dbReference>
<protein>
    <submittedName>
        <fullName evidence="2">LAO/AO transport system kinase</fullName>
        <ecNumber evidence="2">2.7.-.-</ecNumber>
    </submittedName>
</protein>
<dbReference type="PANTHER" id="PTHR23408:SF3">
    <property type="entry name" value="METHYLMALONIC ACIDURIA TYPE A PROTEIN, MITOCHONDRIAL"/>
    <property type="match status" value="1"/>
</dbReference>
<gene>
    <name evidence="2" type="ORF">HNQ73_003006</name>
</gene>
<keyword evidence="2" id="KW-0418">Kinase</keyword>
<dbReference type="RefSeq" id="WP_183335681.1">
    <property type="nucleotide sequence ID" value="NZ_BMHX01000007.1"/>
</dbReference>
<evidence type="ECO:0000313" key="3">
    <source>
        <dbReference type="Proteomes" id="UP000588017"/>
    </source>
</evidence>
<sequence length="329" mass="34658">MTRLDRSALPDLVARLTRGERAALARAITLVESRRGDHQALARELIQAVLPRTGGAIRVGITGVPGVGKSTTIDTLGSNLTAAGHKVAVLAVDPSSQRSGGSILGDKTRMARLAVDENAFIRPSPSSGTLGGVAAKTRETMLLCEAAGFDVILVETVGVGQSETAVADLTDFFLVLMLPGAGDELQGIKKGIVEMADMIAVNKADGDGAARAKAAAAEYHAALHILAPASPTWSPPVITISGLANVGLDELWRKIVEHRERMTATGELQQKRRAQEVKWMWAMVEDRLHARLHADPQVRKRVPALEAEVAAGTLAATVAADEIASMLGL</sequence>
<comment type="similarity">
    <text evidence="1">Belongs to the SIMIBI class G3E GTPase family. ArgK/MeaB subfamily.</text>
</comment>
<evidence type="ECO:0000313" key="2">
    <source>
        <dbReference type="EMBL" id="MBB6169364.1"/>
    </source>
</evidence>
<dbReference type="Pfam" id="PF03308">
    <property type="entry name" value="MeaB"/>
    <property type="match status" value="1"/>
</dbReference>